<reference evidence="2" key="1">
    <citation type="journal article" date="2014" name="Int. J. Syst. Evol. Microbiol.">
        <title>Complete genome sequence of Corynebacterium casei LMG S-19264T (=DSM 44701T), isolated from a smear-ripened cheese.</title>
        <authorList>
            <consortium name="US DOE Joint Genome Institute (JGI-PGF)"/>
            <person name="Walter F."/>
            <person name="Albersmeier A."/>
            <person name="Kalinowski J."/>
            <person name="Ruckert C."/>
        </authorList>
    </citation>
    <scope>NUCLEOTIDE SEQUENCE</scope>
    <source>
        <strain evidence="2">KCTC 32020</strain>
    </source>
</reference>
<dbReference type="EMBL" id="BNCF01000008">
    <property type="protein sequence ID" value="GHE35765.1"/>
    <property type="molecule type" value="Genomic_DNA"/>
</dbReference>
<reference evidence="2" key="2">
    <citation type="submission" date="2020-09" db="EMBL/GenBank/DDBJ databases">
        <authorList>
            <person name="Sun Q."/>
            <person name="Kim S."/>
        </authorList>
    </citation>
    <scope>NUCLEOTIDE SEQUENCE</scope>
    <source>
        <strain evidence="2">KCTC 32020</strain>
    </source>
</reference>
<evidence type="ECO:0000313" key="3">
    <source>
        <dbReference type="Proteomes" id="UP000636453"/>
    </source>
</evidence>
<sequence length="168" mass="17585">MRLSRPFVLLLAVAVAACAGSPPRAQPATRFVLVRHAEKAAGDDPPLTAAGEQRAARLAALLRATPPDAIYATGYRRTRQTAQALADAFARPVLAYDAREDAAAFAARLRAAHAGTTVVIVGHSNTVPSLAAALCGCPVTPIDESDYGRLLRITLAADGAARLEDARY</sequence>
<dbReference type="InterPro" id="IPR013078">
    <property type="entry name" value="His_Pase_superF_clade-1"/>
</dbReference>
<comment type="caution">
    <text evidence="2">The sequence shown here is derived from an EMBL/GenBank/DDBJ whole genome shotgun (WGS) entry which is preliminary data.</text>
</comment>
<protein>
    <submittedName>
        <fullName evidence="2">Phosphoglycerate mutase</fullName>
    </submittedName>
</protein>
<feature type="chain" id="PRO_5037839737" evidence="1">
    <location>
        <begin position="20"/>
        <end position="168"/>
    </location>
</feature>
<dbReference type="Pfam" id="PF00300">
    <property type="entry name" value="His_Phos_1"/>
    <property type="match status" value="1"/>
</dbReference>
<dbReference type="RefSeq" id="WP_186761018.1">
    <property type="nucleotide sequence ID" value="NZ_BNCF01000008.1"/>
</dbReference>
<dbReference type="GO" id="GO:0016791">
    <property type="term" value="F:phosphatase activity"/>
    <property type="evidence" value="ECO:0007669"/>
    <property type="project" value="TreeGrafter"/>
</dbReference>
<dbReference type="GO" id="GO:0005737">
    <property type="term" value="C:cytoplasm"/>
    <property type="evidence" value="ECO:0007669"/>
    <property type="project" value="TreeGrafter"/>
</dbReference>
<dbReference type="Proteomes" id="UP000636453">
    <property type="component" value="Unassembled WGS sequence"/>
</dbReference>
<name>A0A918Z3A9_9GAMM</name>
<dbReference type="InterPro" id="IPR050275">
    <property type="entry name" value="PGM_Phosphatase"/>
</dbReference>
<dbReference type="SMART" id="SM00855">
    <property type="entry name" value="PGAM"/>
    <property type="match status" value="1"/>
</dbReference>
<dbReference type="PROSITE" id="PS51257">
    <property type="entry name" value="PROKAR_LIPOPROTEIN"/>
    <property type="match status" value="1"/>
</dbReference>
<dbReference type="SUPFAM" id="SSF53254">
    <property type="entry name" value="Phosphoglycerate mutase-like"/>
    <property type="match status" value="1"/>
</dbReference>
<feature type="signal peptide" evidence="1">
    <location>
        <begin position="1"/>
        <end position="19"/>
    </location>
</feature>
<accession>A0A918Z3A9</accession>
<dbReference type="Gene3D" id="3.40.50.1240">
    <property type="entry name" value="Phosphoglycerate mutase-like"/>
    <property type="match status" value="1"/>
</dbReference>
<keyword evidence="3" id="KW-1185">Reference proteome</keyword>
<evidence type="ECO:0000256" key="1">
    <source>
        <dbReference type="SAM" id="SignalP"/>
    </source>
</evidence>
<gene>
    <name evidence="2" type="ORF">GCM10007167_17570</name>
</gene>
<dbReference type="InterPro" id="IPR029033">
    <property type="entry name" value="His_PPase_superfam"/>
</dbReference>
<evidence type="ECO:0000313" key="2">
    <source>
        <dbReference type="EMBL" id="GHE35765.1"/>
    </source>
</evidence>
<keyword evidence="1" id="KW-0732">Signal</keyword>
<dbReference type="CDD" id="cd07040">
    <property type="entry name" value="HP"/>
    <property type="match status" value="1"/>
</dbReference>
<dbReference type="PANTHER" id="PTHR48100:SF1">
    <property type="entry name" value="HISTIDINE PHOSPHATASE FAMILY PROTEIN-RELATED"/>
    <property type="match status" value="1"/>
</dbReference>
<proteinExistence type="predicted"/>
<dbReference type="AlphaFoldDB" id="A0A918Z3A9"/>
<dbReference type="PANTHER" id="PTHR48100">
    <property type="entry name" value="BROAD-SPECIFICITY PHOSPHATASE YOR283W-RELATED"/>
    <property type="match status" value="1"/>
</dbReference>
<organism evidence="2 3">
    <name type="scientific">Vulcaniibacterium thermophilum</name>
    <dbReference type="NCBI Taxonomy" id="1169913"/>
    <lineage>
        <taxon>Bacteria</taxon>
        <taxon>Pseudomonadati</taxon>
        <taxon>Pseudomonadota</taxon>
        <taxon>Gammaproteobacteria</taxon>
        <taxon>Lysobacterales</taxon>
        <taxon>Lysobacteraceae</taxon>
        <taxon>Vulcaniibacterium</taxon>
    </lineage>
</organism>